<gene>
    <name evidence="3" type="ORF">BC008_41945</name>
</gene>
<reference evidence="3 4" key="1">
    <citation type="journal article" date="2015" name="Genome Announc.">
        <title>Draft Genome of the Euendolithic (true boring) Cyanobacterium Mastigocoleus testarum strain BC008.</title>
        <authorList>
            <person name="Guida B.S."/>
            <person name="Garcia-Pichel F."/>
        </authorList>
    </citation>
    <scope>NUCLEOTIDE SEQUENCE [LARGE SCALE GENOMIC DNA]</scope>
    <source>
        <strain evidence="3 4">BC008</strain>
    </source>
</reference>
<evidence type="ECO:0000259" key="2">
    <source>
        <dbReference type="Pfam" id="PF14238"/>
    </source>
</evidence>
<name>A0A0V7ZMJ3_9CYAN</name>
<dbReference type="EMBL" id="LMTZ01000107">
    <property type="protein sequence ID" value="KST65494.1"/>
    <property type="molecule type" value="Genomic_DNA"/>
</dbReference>
<proteinExistence type="predicted"/>
<evidence type="ECO:0000313" key="3">
    <source>
        <dbReference type="EMBL" id="KST65494.1"/>
    </source>
</evidence>
<organism evidence="3 4">
    <name type="scientific">Mastigocoleus testarum BC008</name>
    <dbReference type="NCBI Taxonomy" id="371196"/>
    <lineage>
        <taxon>Bacteria</taxon>
        <taxon>Bacillati</taxon>
        <taxon>Cyanobacteriota</taxon>
        <taxon>Cyanophyceae</taxon>
        <taxon>Nostocales</taxon>
        <taxon>Hapalosiphonaceae</taxon>
        <taxon>Mastigocoleus</taxon>
    </lineage>
</organism>
<dbReference type="Pfam" id="PF14238">
    <property type="entry name" value="DUF4340"/>
    <property type="match status" value="1"/>
</dbReference>
<sequence length="208" mass="23296">MKLPRTTLILVLLALGLGGFVYFFEIQGTKQREGAQAEEKQIFSFAADDIQSLNISTNDSKVSLERNPDRSKKNKWLLKSPSQEVASNASVSYLTDLLVNGKSDTKIPTSQEKLSRYGLDKPQATIEIKLKNKEVRKLILGSSDFQDQSLYARKKINSNSSDKIEVLLVSKNFANAVNRELSEWKQEENSPGQPLPPLDLKPTPESKK</sequence>
<evidence type="ECO:0000313" key="4">
    <source>
        <dbReference type="Proteomes" id="UP000053372"/>
    </source>
</evidence>
<comment type="caution">
    <text evidence="3">The sequence shown here is derived from an EMBL/GenBank/DDBJ whole genome shotgun (WGS) entry which is preliminary data.</text>
</comment>
<accession>A0A0V7ZMJ3</accession>
<feature type="domain" description="DUF4340" evidence="2">
    <location>
        <begin position="76"/>
        <end position="186"/>
    </location>
</feature>
<evidence type="ECO:0000256" key="1">
    <source>
        <dbReference type="SAM" id="MobiDB-lite"/>
    </source>
</evidence>
<protein>
    <recommendedName>
        <fullName evidence="2">DUF4340 domain-containing protein</fullName>
    </recommendedName>
</protein>
<feature type="region of interest" description="Disordered" evidence="1">
    <location>
        <begin position="182"/>
        <end position="208"/>
    </location>
</feature>
<dbReference type="InterPro" id="IPR025641">
    <property type="entry name" value="DUF4340"/>
</dbReference>
<dbReference type="RefSeq" id="WP_058184028.1">
    <property type="nucleotide sequence ID" value="NZ_LMTZ01000107.1"/>
</dbReference>
<dbReference type="AlphaFoldDB" id="A0A0V7ZMJ3"/>
<keyword evidence="4" id="KW-1185">Reference proteome</keyword>
<dbReference type="Proteomes" id="UP000053372">
    <property type="component" value="Unassembled WGS sequence"/>
</dbReference>
<dbReference type="OrthoDB" id="453197at2"/>